<feature type="compositionally biased region" description="Polar residues" evidence="1">
    <location>
        <begin position="347"/>
        <end position="360"/>
    </location>
</feature>
<evidence type="ECO:0000256" key="1">
    <source>
        <dbReference type="SAM" id="MobiDB-lite"/>
    </source>
</evidence>
<feature type="compositionally biased region" description="Polar residues" evidence="1">
    <location>
        <begin position="387"/>
        <end position="398"/>
    </location>
</feature>
<feature type="compositionally biased region" description="Low complexity" evidence="1">
    <location>
        <begin position="365"/>
        <end position="376"/>
    </location>
</feature>
<proteinExistence type="predicted"/>
<feature type="region of interest" description="Disordered" evidence="1">
    <location>
        <begin position="485"/>
        <end position="553"/>
    </location>
</feature>
<feature type="region of interest" description="Disordered" evidence="1">
    <location>
        <begin position="323"/>
        <end position="428"/>
    </location>
</feature>
<feature type="compositionally biased region" description="Acidic residues" evidence="1">
    <location>
        <begin position="196"/>
        <end position="208"/>
    </location>
</feature>
<dbReference type="Proteomes" id="UP001498398">
    <property type="component" value="Unassembled WGS sequence"/>
</dbReference>
<feature type="compositionally biased region" description="Basic and acidic residues" evidence="1">
    <location>
        <begin position="508"/>
        <end position="539"/>
    </location>
</feature>
<feature type="compositionally biased region" description="Polar residues" evidence="1">
    <location>
        <begin position="155"/>
        <end position="169"/>
    </location>
</feature>
<organism evidence="2 3">
    <name type="scientific">Marasmiellus scandens</name>
    <dbReference type="NCBI Taxonomy" id="2682957"/>
    <lineage>
        <taxon>Eukaryota</taxon>
        <taxon>Fungi</taxon>
        <taxon>Dikarya</taxon>
        <taxon>Basidiomycota</taxon>
        <taxon>Agaricomycotina</taxon>
        <taxon>Agaricomycetes</taxon>
        <taxon>Agaricomycetidae</taxon>
        <taxon>Agaricales</taxon>
        <taxon>Marasmiineae</taxon>
        <taxon>Omphalotaceae</taxon>
        <taxon>Marasmiellus</taxon>
    </lineage>
</organism>
<gene>
    <name evidence="2" type="ORF">VKT23_005299</name>
</gene>
<feature type="region of interest" description="Disordered" evidence="1">
    <location>
        <begin position="33"/>
        <end position="65"/>
    </location>
</feature>
<feature type="region of interest" description="Disordered" evidence="1">
    <location>
        <begin position="134"/>
        <end position="213"/>
    </location>
</feature>
<sequence>MVPQLYEDDSSSFLDVDDDHDAHRISISSTAYAGSENGSVVDDPPISFSMDTSTTKPPVPKSRKPDHLLALSGSRLQPGERADLVRRSKKLTQVFGQTPGVCVLDSSRGHRAAFSISNDRVWGPADNNQTIYLSASSSRRHSTPLTPEELDSFRAPSSDSPNGGQTSFIDLSDGESRIDDDSHSDSTVHDDSFLDDHDDSDDGDGDPDEERRRKRDKLAKLHRFLGSRVPTDLVLGRDPDYSGPETDLPPIVPLDINLDNMNFSHQSDDDARKAWLRRRRSSSAAAFPERWSDDLDRLKEDLGDEEKKINVRRAHKMEQVFGVAPPQTLYHTRQGPSPSVEAIKRSASGNTDMRNVNQSAYIHKSGNNSRSGSASGKPRKKEKRPGSANSDNSTQQLLDKSEQQELDYGTISSSGYSSTFASGAGSSRRTRGASLVYTHYQHSLNSLNDILDRDDRESLAELHDYLNSTDIDFDLHERTGRTEAREHLDHERDASPVSPIEFSNPSPRELKQYRDYTSPKEKERDRRMSNASLRSERRRSLPLPTSPTAPRMSVLSAGSIGSINSFGSATDDLSLGLTSPGFASSGLHSPTASVHTFQQRRRRAAKLTQFFGVNYRELIRDVLESIENGLERERRRGTMQEEEVEDLLQKLRTLKSKRSGVY</sequence>
<comment type="caution">
    <text evidence="2">The sequence shown here is derived from an EMBL/GenBank/DDBJ whole genome shotgun (WGS) entry which is preliminary data.</text>
</comment>
<feature type="compositionally biased region" description="Basic and acidic residues" evidence="1">
    <location>
        <begin position="174"/>
        <end position="195"/>
    </location>
</feature>
<accession>A0ABR1JQP0</accession>
<dbReference type="EMBL" id="JBANRG010000006">
    <property type="protein sequence ID" value="KAK7465320.1"/>
    <property type="molecule type" value="Genomic_DNA"/>
</dbReference>
<keyword evidence="3" id="KW-1185">Reference proteome</keyword>
<evidence type="ECO:0000313" key="3">
    <source>
        <dbReference type="Proteomes" id="UP001498398"/>
    </source>
</evidence>
<name>A0ABR1JQP0_9AGAR</name>
<reference evidence="2 3" key="1">
    <citation type="submission" date="2024-01" db="EMBL/GenBank/DDBJ databases">
        <title>A draft genome for the cacao thread blight pathogen Marasmiellus scandens.</title>
        <authorList>
            <person name="Baruah I.K."/>
            <person name="Leung J."/>
            <person name="Bukari Y."/>
            <person name="Amoako-Attah I."/>
            <person name="Meinhardt L.W."/>
            <person name="Bailey B.A."/>
            <person name="Cohen S.P."/>
        </authorList>
    </citation>
    <scope>NUCLEOTIDE SEQUENCE [LARGE SCALE GENOMIC DNA]</scope>
    <source>
        <strain evidence="2 3">GH-19</strain>
    </source>
</reference>
<feature type="compositionally biased region" description="Basic and acidic residues" evidence="1">
    <location>
        <begin position="485"/>
        <end position="494"/>
    </location>
</feature>
<protein>
    <submittedName>
        <fullName evidence="2">Uncharacterized protein</fullName>
    </submittedName>
</protein>
<feature type="compositionally biased region" description="Low complexity" evidence="1">
    <location>
        <begin position="408"/>
        <end position="427"/>
    </location>
</feature>
<evidence type="ECO:0000313" key="2">
    <source>
        <dbReference type="EMBL" id="KAK7465320.1"/>
    </source>
</evidence>